<dbReference type="EMBL" id="UIVS01000001">
    <property type="protein sequence ID" value="SVP90098.1"/>
    <property type="molecule type" value="Genomic_DNA"/>
</dbReference>
<feature type="transmembrane region" description="Helical" evidence="5">
    <location>
        <begin position="206"/>
        <end position="223"/>
    </location>
</feature>
<dbReference type="PANTHER" id="PTHR43701">
    <property type="entry name" value="MEMBRANE TRANSPORTER PROTEIN MJ0441-RELATED"/>
    <property type="match status" value="1"/>
</dbReference>
<evidence type="ECO:0000256" key="1">
    <source>
        <dbReference type="ARBA" id="ARBA00004141"/>
    </source>
</evidence>
<evidence type="ECO:0000256" key="2">
    <source>
        <dbReference type="ARBA" id="ARBA00022692"/>
    </source>
</evidence>
<proteinExistence type="predicted"/>
<evidence type="ECO:0000313" key="7">
    <source>
        <dbReference type="EMBL" id="SVP90098.1"/>
    </source>
</evidence>
<evidence type="ECO:0000256" key="5">
    <source>
        <dbReference type="SAM" id="Phobius"/>
    </source>
</evidence>
<dbReference type="EMBL" id="UIVT01000001">
    <property type="protein sequence ID" value="SVP88956.1"/>
    <property type="molecule type" value="Genomic_DNA"/>
</dbReference>
<sequence length="410" mass="45751">MEFDCNSLYSFIIVCAVSSLSVAIGIGGGILYVPILGVLYHDVALGVYLSKISILITSFLGTTYHICNDAYTLVKQKRINKPDEECHSDLTPKTPETPRVYFVLALSLLPSCIVGTNLGTRLHFYAKKYLKILLTSVVLLSILLTFIKLYLMYKSRKTKLNLKLESKNFGISVVQNSNGEGVNKGIISTILGAYDKSSLHTIKMRSISFALIAFCIILYYICVRFEDSFTPIPILVLLFFIGLYFSIRLRMSFRLFKEKDETNGIDGDEEMKEKEKKETKFRKFLEQGIHIIFLNTLVALFSGLMSGTIGIGSGIFLIPLLQYLNVPPISCSATSNLLTMSMSIATLSRFSFKIDLPGKMFIPPICGSLLGTSLSLFIIRSLIKDKITGLFINLTLLTYCILSIIVSWAI</sequence>
<dbReference type="GO" id="GO:0016020">
    <property type="term" value="C:membrane"/>
    <property type="evidence" value="ECO:0007669"/>
    <property type="project" value="UniProtKB-SubCell"/>
</dbReference>
<name>A0A3B0MG52_THEAN</name>
<feature type="transmembrane region" description="Helical" evidence="5">
    <location>
        <begin position="7"/>
        <end position="33"/>
    </location>
</feature>
<keyword evidence="4 5" id="KW-0472">Membrane</keyword>
<organism evidence="6">
    <name type="scientific">Theileria annulata</name>
    <dbReference type="NCBI Taxonomy" id="5874"/>
    <lineage>
        <taxon>Eukaryota</taxon>
        <taxon>Sar</taxon>
        <taxon>Alveolata</taxon>
        <taxon>Apicomplexa</taxon>
        <taxon>Aconoidasida</taxon>
        <taxon>Piroplasmida</taxon>
        <taxon>Theileriidae</taxon>
        <taxon>Theileria</taxon>
    </lineage>
</organism>
<accession>A0A3B0MG52</accession>
<keyword evidence="2 5" id="KW-0812">Transmembrane</keyword>
<dbReference type="AlphaFoldDB" id="A0A3B0MG52"/>
<comment type="subcellular location">
    <subcellularLocation>
        <location evidence="1">Membrane</location>
        <topology evidence="1">Multi-pass membrane protein</topology>
    </subcellularLocation>
</comment>
<dbReference type="PANTHER" id="PTHR43701:SF12">
    <property type="entry name" value="MEMBRANE TRANSPORTER PROTEIN YTNM-RELATED"/>
    <property type="match status" value="1"/>
</dbReference>
<evidence type="ECO:0000313" key="6">
    <source>
        <dbReference type="EMBL" id="SVP88956.1"/>
    </source>
</evidence>
<feature type="transmembrane region" description="Helical" evidence="5">
    <location>
        <begin position="132"/>
        <end position="153"/>
    </location>
</feature>
<feature type="transmembrane region" description="Helical" evidence="5">
    <location>
        <begin position="229"/>
        <end position="247"/>
    </location>
</feature>
<evidence type="ECO:0000256" key="3">
    <source>
        <dbReference type="ARBA" id="ARBA00022989"/>
    </source>
</evidence>
<dbReference type="InterPro" id="IPR002781">
    <property type="entry name" value="TM_pro_TauE-like"/>
</dbReference>
<feature type="transmembrane region" description="Helical" evidence="5">
    <location>
        <begin position="45"/>
        <end position="67"/>
    </location>
</feature>
<gene>
    <name evidence="6" type="ORF">TAT_000080800</name>
    <name evidence="7" type="ORF">TAV_000080200</name>
</gene>
<dbReference type="InterPro" id="IPR051598">
    <property type="entry name" value="TSUP/Inactive_protease-like"/>
</dbReference>
<feature type="transmembrane region" description="Helical" evidence="5">
    <location>
        <begin position="292"/>
        <end position="318"/>
    </location>
</feature>
<feature type="transmembrane region" description="Helical" evidence="5">
    <location>
        <begin position="100"/>
        <end position="120"/>
    </location>
</feature>
<dbReference type="Pfam" id="PF01925">
    <property type="entry name" value="TauE"/>
    <property type="match status" value="1"/>
</dbReference>
<evidence type="ECO:0000256" key="4">
    <source>
        <dbReference type="ARBA" id="ARBA00023136"/>
    </source>
</evidence>
<keyword evidence="3 5" id="KW-1133">Transmembrane helix</keyword>
<feature type="transmembrane region" description="Helical" evidence="5">
    <location>
        <begin position="390"/>
        <end position="409"/>
    </location>
</feature>
<protein>
    <submittedName>
        <fullName evidence="6">Sulfite exporter TauE/SafE, putative</fullName>
    </submittedName>
</protein>
<dbReference type="VEuPathDB" id="PiroplasmaDB:TA05820"/>
<reference evidence="6" key="1">
    <citation type="submission" date="2018-07" db="EMBL/GenBank/DDBJ databases">
        <authorList>
            <person name="Quirk P.G."/>
            <person name="Krulwich T.A."/>
        </authorList>
    </citation>
    <scope>NUCLEOTIDE SEQUENCE</scope>
    <source>
        <strain evidence="6">Anand</strain>
    </source>
</reference>
<feature type="transmembrane region" description="Helical" evidence="5">
    <location>
        <begin position="361"/>
        <end position="383"/>
    </location>
</feature>